<evidence type="ECO:0000256" key="3">
    <source>
        <dbReference type="ARBA" id="ARBA00022432"/>
    </source>
</evidence>
<dbReference type="SUPFAM" id="SSF56059">
    <property type="entry name" value="Glutathione synthetase ATP-binding domain-like"/>
    <property type="match status" value="1"/>
</dbReference>
<feature type="binding site" description="via carbamate group" evidence="14">
    <location>
        <position position="710"/>
    </location>
    <ligand>
        <name>Mn(2+)</name>
        <dbReference type="ChEBI" id="CHEBI:29035"/>
    </ligand>
</feature>
<evidence type="ECO:0000256" key="4">
    <source>
        <dbReference type="ARBA" id="ARBA00022598"/>
    </source>
</evidence>
<dbReference type="InterPro" id="IPR011053">
    <property type="entry name" value="Single_hybrid_motif"/>
</dbReference>
<dbReference type="KEGG" id="cee:CENDO_02565"/>
<evidence type="ECO:0000256" key="8">
    <source>
        <dbReference type="ARBA" id="ARBA00023267"/>
    </source>
</evidence>
<dbReference type="UniPathway" id="UPA00138"/>
<keyword evidence="4 11" id="KW-0436">Ligase</keyword>
<keyword evidence="8 11" id="KW-0092">Biotin</keyword>
<dbReference type="InterPro" id="IPR001882">
    <property type="entry name" value="Biotin_BS"/>
</dbReference>
<evidence type="ECO:0000256" key="14">
    <source>
        <dbReference type="PIRSR" id="PIRSR001594-3"/>
    </source>
</evidence>
<evidence type="ECO:0000256" key="1">
    <source>
        <dbReference type="ARBA" id="ARBA00001953"/>
    </source>
</evidence>
<dbReference type="SUPFAM" id="SSF51230">
    <property type="entry name" value="Single hybrid motif"/>
    <property type="match status" value="1"/>
</dbReference>
<evidence type="ECO:0000256" key="12">
    <source>
        <dbReference type="PIRSR" id="PIRSR001594-1"/>
    </source>
</evidence>
<dbReference type="InterPro" id="IPR000891">
    <property type="entry name" value="PYR_CT"/>
</dbReference>
<feature type="binding site" evidence="13">
    <location>
        <position position="124"/>
    </location>
    <ligand>
        <name>ATP</name>
        <dbReference type="ChEBI" id="CHEBI:30616"/>
    </ligand>
</feature>
<dbReference type="FunFam" id="2.40.50.100:FF:000003">
    <property type="entry name" value="Acetyl-CoA carboxylase biotin carboxyl carrier protein"/>
    <property type="match status" value="1"/>
</dbReference>
<keyword evidence="7 11" id="KW-0067">ATP-binding</keyword>
<dbReference type="Pfam" id="PF00289">
    <property type="entry name" value="Biotin_carb_N"/>
    <property type="match status" value="1"/>
</dbReference>
<evidence type="ECO:0000313" key="21">
    <source>
        <dbReference type="EMBL" id="QCB27811.1"/>
    </source>
</evidence>
<dbReference type="NCBIfam" id="TIGR01235">
    <property type="entry name" value="pyruv_carbox"/>
    <property type="match status" value="1"/>
</dbReference>
<dbReference type="PIRSF" id="PIRSF001594">
    <property type="entry name" value="Pyruv_carbox"/>
    <property type="match status" value="1"/>
</dbReference>
<feature type="active site" evidence="12">
    <location>
        <position position="299"/>
    </location>
</feature>
<dbReference type="InterPro" id="IPR003379">
    <property type="entry name" value="Carboxylase_cons_dom"/>
</dbReference>
<dbReference type="SUPFAM" id="SSF89000">
    <property type="entry name" value="post-HMGL domain-like"/>
    <property type="match status" value="1"/>
</dbReference>
<proteinExistence type="predicted"/>
<dbReference type="PANTHER" id="PTHR43778:SF2">
    <property type="entry name" value="PYRUVATE CARBOXYLASE, MITOCHONDRIAL"/>
    <property type="match status" value="1"/>
</dbReference>
<feature type="domain" description="Pyruvate carboxyltransferase" evidence="20">
    <location>
        <begin position="531"/>
        <end position="800"/>
    </location>
</feature>
<dbReference type="InterPro" id="IPR005481">
    <property type="entry name" value="BC-like_N"/>
</dbReference>
<reference evidence="21 22" key="1">
    <citation type="submission" date="2019-04" db="EMBL/GenBank/DDBJ databases">
        <title>Corynebacterium endometrii sp. nov., isolated from the uterus of a cow with endometritis.</title>
        <authorList>
            <person name="Ballas P."/>
            <person name="Ruckert C."/>
            <person name="Wagener K."/>
            <person name="Drillich M."/>
            <person name="Kaempfer P."/>
            <person name="Busse H.-J."/>
            <person name="Ehling-Schulz M."/>
        </authorList>
    </citation>
    <scope>NUCLEOTIDE SEQUENCE [LARGE SCALE GENOMIC DNA]</scope>
    <source>
        <strain evidence="21 22">LMM-1653</strain>
    </source>
</reference>
<dbReference type="GO" id="GO:0004736">
    <property type="term" value="F:pyruvate carboxylase activity"/>
    <property type="evidence" value="ECO:0007669"/>
    <property type="project" value="UniProtKB-EC"/>
</dbReference>
<dbReference type="PROSITE" id="PS00188">
    <property type="entry name" value="BIOTIN"/>
    <property type="match status" value="1"/>
</dbReference>
<dbReference type="GO" id="GO:0004075">
    <property type="term" value="F:biotin carboxylase activity"/>
    <property type="evidence" value="ECO:0007669"/>
    <property type="project" value="UniProtKB-EC"/>
</dbReference>
<evidence type="ECO:0000256" key="10">
    <source>
        <dbReference type="ARBA" id="ARBA00048501"/>
    </source>
</evidence>
<evidence type="ECO:0000256" key="9">
    <source>
        <dbReference type="ARBA" id="ARBA00023268"/>
    </source>
</evidence>
<feature type="binding site" evidence="14">
    <location>
        <position position="739"/>
    </location>
    <ligand>
        <name>Mn(2+)</name>
        <dbReference type="ChEBI" id="CHEBI:29035"/>
    </ligand>
</feature>
<feature type="domain" description="ATP-grasp" evidence="18">
    <location>
        <begin position="128"/>
        <end position="324"/>
    </location>
</feature>
<evidence type="ECO:0000256" key="13">
    <source>
        <dbReference type="PIRSR" id="PIRSR001594-2"/>
    </source>
</evidence>
<evidence type="ECO:0000259" key="20">
    <source>
        <dbReference type="PROSITE" id="PS50991"/>
    </source>
</evidence>
<dbReference type="Pfam" id="PF02436">
    <property type="entry name" value="PYC_OADA"/>
    <property type="match status" value="1"/>
</dbReference>
<gene>
    <name evidence="21" type="primary">cfiB1</name>
    <name evidence="21" type="ORF">CENDO_02565</name>
</gene>
<dbReference type="SUPFAM" id="SSF52440">
    <property type="entry name" value="PreATP-grasp domain"/>
    <property type="match status" value="1"/>
</dbReference>
<protein>
    <recommendedName>
        <fullName evidence="11">Pyruvate carboxylase</fullName>
        <ecNumber evidence="11">6.4.1.1</ecNumber>
    </recommendedName>
</protein>
<evidence type="ECO:0000259" key="19">
    <source>
        <dbReference type="PROSITE" id="PS50979"/>
    </source>
</evidence>
<dbReference type="Gene3D" id="2.40.50.100">
    <property type="match status" value="1"/>
</dbReference>
<evidence type="ECO:0000256" key="15">
    <source>
        <dbReference type="PIRSR" id="PIRSR001594-4"/>
    </source>
</evidence>
<dbReference type="InterPro" id="IPR005482">
    <property type="entry name" value="Biotin_COase_C"/>
</dbReference>
<dbReference type="NCBIfam" id="NF006761">
    <property type="entry name" value="PRK09282.1"/>
    <property type="match status" value="1"/>
</dbReference>
<dbReference type="EC" id="6.4.1.1" evidence="11"/>
<sequence>MVDTALSSFNKILVANRGEIAVRAFRAAFETGAKTVAIYPREDRNSFHRAFADEAVRIGVEGQPVKAYLDIDEVIRAAKKSGADAIYPGYGFLSERADLARACRDNGIKFIGPSAETLDLTGDKAAAVQAAEAAGLPTLKDSKPSTDPDELYEYAKEFTYPVFVKAVAGGGGRGMRFIENEAEFKQKAAEASREAAAAFGDGHVYVETAVIKPQHIEVQILADEHGNVMHLYERDCSVQRRHQKVVEIAPAPTLDPELRDRICEDAVKFCQHINYSGAGTVEFLVDERGNHVFIEMNPRVQVEHTVTEEVTGVDIVKSQMQIAAGASLEDLGLKQEEVKLTGAALQCRITTEDPNNGFRPDTGTLTAYRSPGGAGVRLDGATSVGAEISPNFDSLLVKMTCRGQDFKQAVARAQRALNEFHVAGVATNIGFLRALLREPDFTEKRVDTGFINDHPDLLKAPPATDEPGRIVEYIADVTVNRPNGERPTSLRPFDKLPTLDKQEPLPKGSRDELLELGPKAWAEKIRKQDALAVTDTTFRDAHQSLLATRVRGTALVSAAEHVARLTPNLYSVEAWGGATFDVAMRFLQEDPWVRLDLLRDAMPNVNIQMLLRGRNTVGYTPYPDSVCHGFVQEAAKSGVDVFRIFDALNDVSQMRPAIEAVLETNTTVAEVAMAYSGDLSSPKEDIYTLDYYLKLAEEIVNTGAHVLAIKDMAGLLRPEAATKLVTALRKEFDLPVHVHTHDTAGGQLATYFAAAAAGADAVDGASAPLAGTTSQPSLSAIVAAFSNSDRDTGIDLQAVSDLEPYWEAVRQLYAPFENGIPGPTGRVYKHEIPGGQLSNLRAQASALGLADRFEVIEDNYAAVNEMLGRPTKVTPSSKVVGDLALHLVGAGVDPADFEANPTKYDIPDSVIAFLRGELGTPAHGWPPLRDKILSSRGEGDVTVKEVPEEEKAHLSSDDSSERRDALNRLLFPKEFEQFKEFRRQYGNTEALTDATFFYGLTEGEEQVVHYFTGEAGDRSSLNSMIVRLDAVGEADEKGMRSVILNVNGQVRPMKVRDNNEDSVVDTVEKADSSNEGHVAAPFAGVVNVTVEVGAEVKAGDQVAVIEAMKMEAGISATKDGKIERVAIGQATKVEGGDLIVVIS</sequence>
<accession>A0A4P7QDX0</accession>
<dbReference type="FunFam" id="3.20.20.70:FF:000120">
    <property type="entry name" value="Pyruvate carboxylase"/>
    <property type="match status" value="1"/>
</dbReference>
<dbReference type="GO" id="GO:0046872">
    <property type="term" value="F:metal ion binding"/>
    <property type="evidence" value="ECO:0007669"/>
    <property type="project" value="UniProtKB-KW"/>
</dbReference>
<feature type="modified residue" description="N6-biotinyllysine" evidence="15">
    <location>
        <position position="1109"/>
    </location>
</feature>
<dbReference type="GO" id="GO:0006094">
    <property type="term" value="P:gluconeogenesis"/>
    <property type="evidence" value="ECO:0007669"/>
    <property type="project" value="UniProtKB-UniPathway"/>
</dbReference>
<evidence type="ECO:0000256" key="2">
    <source>
        <dbReference type="ARBA" id="ARBA00004742"/>
    </source>
</evidence>
<feature type="region of interest" description="Disordered" evidence="16">
    <location>
        <begin position="936"/>
        <end position="960"/>
    </location>
</feature>
<feature type="binding site" evidence="14">
    <location>
        <position position="540"/>
    </location>
    <ligand>
        <name>Mn(2+)</name>
        <dbReference type="ChEBI" id="CHEBI:29035"/>
    </ligand>
</feature>
<evidence type="ECO:0000313" key="22">
    <source>
        <dbReference type="Proteomes" id="UP000296352"/>
    </source>
</evidence>
<feature type="binding site" evidence="13">
    <location>
        <position position="874"/>
    </location>
    <ligand>
        <name>substrate</name>
    </ligand>
</feature>
<dbReference type="Pfam" id="PF00682">
    <property type="entry name" value="HMGL-like"/>
    <property type="match status" value="1"/>
</dbReference>
<keyword evidence="22" id="KW-1185">Reference proteome</keyword>
<dbReference type="PANTHER" id="PTHR43778">
    <property type="entry name" value="PYRUVATE CARBOXYLASE"/>
    <property type="match status" value="1"/>
</dbReference>
<dbReference type="InterPro" id="IPR016185">
    <property type="entry name" value="PreATP-grasp_dom_sf"/>
</dbReference>
<organism evidence="21 22">
    <name type="scientific">Corynebacterium endometrii</name>
    <dbReference type="NCBI Taxonomy" id="2488819"/>
    <lineage>
        <taxon>Bacteria</taxon>
        <taxon>Bacillati</taxon>
        <taxon>Actinomycetota</taxon>
        <taxon>Actinomycetes</taxon>
        <taxon>Mycobacteriales</taxon>
        <taxon>Corynebacteriaceae</taxon>
        <taxon>Corynebacterium</taxon>
    </lineage>
</organism>
<evidence type="ECO:0000259" key="18">
    <source>
        <dbReference type="PROSITE" id="PS50975"/>
    </source>
</evidence>
<dbReference type="InterPro" id="IPR005479">
    <property type="entry name" value="CPAse_ATP-bd"/>
</dbReference>
<feature type="binding site" evidence="13">
    <location>
        <position position="612"/>
    </location>
    <ligand>
        <name>substrate</name>
    </ligand>
</feature>
<dbReference type="GO" id="GO:0005737">
    <property type="term" value="C:cytoplasm"/>
    <property type="evidence" value="ECO:0007669"/>
    <property type="project" value="TreeGrafter"/>
</dbReference>
<dbReference type="InterPro" id="IPR055268">
    <property type="entry name" value="PCB-like"/>
</dbReference>
<dbReference type="InterPro" id="IPR013785">
    <property type="entry name" value="Aldolase_TIM"/>
</dbReference>
<comment type="catalytic activity">
    <reaction evidence="11">
        <text>hydrogencarbonate + pyruvate + ATP = oxaloacetate + ADP + phosphate + H(+)</text>
        <dbReference type="Rhea" id="RHEA:20844"/>
        <dbReference type="ChEBI" id="CHEBI:15361"/>
        <dbReference type="ChEBI" id="CHEBI:15378"/>
        <dbReference type="ChEBI" id="CHEBI:16452"/>
        <dbReference type="ChEBI" id="CHEBI:17544"/>
        <dbReference type="ChEBI" id="CHEBI:30616"/>
        <dbReference type="ChEBI" id="CHEBI:43474"/>
        <dbReference type="ChEBI" id="CHEBI:456216"/>
        <dbReference type="EC" id="6.4.1.1"/>
    </reaction>
</comment>
<evidence type="ECO:0000256" key="6">
    <source>
        <dbReference type="ARBA" id="ARBA00022741"/>
    </source>
</evidence>
<feature type="binding site" evidence="13">
    <location>
        <position position="242"/>
    </location>
    <ligand>
        <name>ATP</name>
        <dbReference type="ChEBI" id="CHEBI:30616"/>
    </ligand>
</feature>
<dbReference type="CDD" id="cd06850">
    <property type="entry name" value="biotinyl_domain"/>
    <property type="match status" value="1"/>
</dbReference>
<dbReference type="InterPro" id="IPR011761">
    <property type="entry name" value="ATP-grasp"/>
</dbReference>
<dbReference type="PROSITE" id="PS50979">
    <property type="entry name" value="BC"/>
    <property type="match status" value="1"/>
</dbReference>
<dbReference type="AlphaFoldDB" id="A0A4P7QDX0"/>
<feature type="compositionally biased region" description="Basic and acidic residues" evidence="16">
    <location>
        <begin position="492"/>
        <end position="511"/>
    </location>
</feature>
<dbReference type="InterPro" id="IPR000089">
    <property type="entry name" value="Biotin_lipoyl"/>
</dbReference>
<comment type="catalytic activity">
    <reaction evidence="10">
        <text>N(6)-biotinyl-L-lysyl-[protein] + hydrogencarbonate + ATP = N(6)-carboxybiotinyl-L-lysyl-[protein] + ADP + phosphate + H(+)</text>
        <dbReference type="Rhea" id="RHEA:13501"/>
        <dbReference type="Rhea" id="RHEA-COMP:10505"/>
        <dbReference type="Rhea" id="RHEA-COMP:10506"/>
        <dbReference type="ChEBI" id="CHEBI:15378"/>
        <dbReference type="ChEBI" id="CHEBI:17544"/>
        <dbReference type="ChEBI" id="CHEBI:30616"/>
        <dbReference type="ChEBI" id="CHEBI:43474"/>
        <dbReference type="ChEBI" id="CHEBI:83144"/>
        <dbReference type="ChEBI" id="CHEBI:83145"/>
        <dbReference type="ChEBI" id="CHEBI:456216"/>
        <dbReference type="EC" id="6.3.4.14"/>
    </reaction>
    <physiologicalReaction direction="left-to-right" evidence="10">
        <dbReference type="Rhea" id="RHEA:13502"/>
    </physiologicalReaction>
</comment>
<dbReference type="GO" id="GO:0005524">
    <property type="term" value="F:ATP binding"/>
    <property type="evidence" value="ECO:0007669"/>
    <property type="project" value="UniProtKB-UniRule"/>
</dbReference>
<comment type="pathway">
    <text evidence="2">Carbohydrate biosynthesis; gluconeogenesis.</text>
</comment>
<dbReference type="InterPro" id="IPR011764">
    <property type="entry name" value="Biotin_carboxylation_dom"/>
</dbReference>
<comment type="cofactor">
    <cofactor evidence="1 11">
        <name>biotin</name>
        <dbReference type="ChEBI" id="CHEBI:57586"/>
    </cofactor>
</comment>
<feature type="region of interest" description="Disordered" evidence="16">
    <location>
        <begin position="481"/>
        <end position="511"/>
    </location>
</feature>
<keyword evidence="3" id="KW-0312">Gluconeogenesis</keyword>
<dbReference type="Pfam" id="PF02785">
    <property type="entry name" value="Biotin_carb_C"/>
    <property type="match status" value="1"/>
</dbReference>
<dbReference type="InterPro" id="IPR005930">
    <property type="entry name" value="Pyruv_COase"/>
</dbReference>
<feature type="binding site" evidence="14">
    <location>
        <position position="741"/>
    </location>
    <ligand>
        <name>Mn(2+)</name>
        <dbReference type="ChEBI" id="CHEBI:29035"/>
    </ligand>
</feature>
<dbReference type="OrthoDB" id="9760256at2"/>
<dbReference type="InterPro" id="IPR011054">
    <property type="entry name" value="Rudment_hybrid_motif"/>
</dbReference>
<evidence type="ECO:0000256" key="7">
    <source>
        <dbReference type="ARBA" id="ARBA00022840"/>
    </source>
</evidence>
<dbReference type="PROSITE" id="PS50991">
    <property type="entry name" value="PYR_CT"/>
    <property type="match status" value="1"/>
</dbReference>
<dbReference type="Proteomes" id="UP000296352">
    <property type="component" value="Chromosome"/>
</dbReference>
<evidence type="ECO:0000256" key="5">
    <source>
        <dbReference type="ARBA" id="ARBA00022723"/>
    </source>
</evidence>
<dbReference type="Pfam" id="PF00364">
    <property type="entry name" value="Biotin_lipoyl"/>
    <property type="match status" value="1"/>
</dbReference>
<dbReference type="NCBIfam" id="NF009554">
    <property type="entry name" value="PRK12999.1"/>
    <property type="match status" value="1"/>
</dbReference>
<feature type="binding site" evidence="13">
    <location>
        <position position="207"/>
    </location>
    <ligand>
        <name>ATP</name>
        <dbReference type="ChEBI" id="CHEBI:30616"/>
    </ligand>
</feature>
<dbReference type="PROSITE" id="PS00867">
    <property type="entry name" value="CPSASE_2"/>
    <property type="match status" value="1"/>
</dbReference>
<feature type="domain" description="Biotin carboxylation" evidence="19">
    <location>
        <begin position="8"/>
        <end position="456"/>
    </location>
</feature>
<dbReference type="Gene3D" id="3.30.470.20">
    <property type="entry name" value="ATP-grasp fold, B domain"/>
    <property type="match status" value="1"/>
</dbReference>
<dbReference type="EMBL" id="CP039247">
    <property type="protein sequence ID" value="QCB27811.1"/>
    <property type="molecule type" value="Genomic_DNA"/>
</dbReference>
<evidence type="ECO:0000259" key="17">
    <source>
        <dbReference type="PROSITE" id="PS50968"/>
    </source>
</evidence>
<evidence type="ECO:0000256" key="16">
    <source>
        <dbReference type="SAM" id="MobiDB-lite"/>
    </source>
</evidence>
<dbReference type="CDD" id="cd07937">
    <property type="entry name" value="DRE_TIM_PC_TC_5S"/>
    <property type="match status" value="1"/>
</dbReference>
<evidence type="ECO:0000256" key="11">
    <source>
        <dbReference type="PIRNR" id="PIRNR001594"/>
    </source>
</evidence>
<feature type="modified residue" description="N6-carboxylysine" evidence="15">
    <location>
        <position position="710"/>
    </location>
</feature>
<feature type="domain" description="Lipoyl-binding" evidence="17">
    <location>
        <begin position="1067"/>
        <end position="1143"/>
    </location>
</feature>
<dbReference type="PROSITE" id="PS50968">
    <property type="entry name" value="BIOTINYL_LIPOYL"/>
    <property type="match status" value="1"/>
</dbReference>
<keyword evidence="5 14" id="KW-0479">Metal-binding</keyword>
<dbReference type="PROSITE" id="PS50975">
    <property type="entry name" value="ATP_GRASP"/>
    <property type="match status" value="1"/>
</dbReference>
<dbReference type="SUPFAM" id="SSF51246">
    <property type="entry name" value="Rudiment single hybrid motif"/>
    <property type="match status" value="1"/>
</dbReference>
<name>A0A4P7QDX0_9CORY</name>
<dbReference type="SUPFAM" id="SSF51569">
    <property type="entry name" value="Aldolase"/>
    <property type="match status" value="1"/>
</dbReference>
<dbReference type="FunFam" id="3.40.50.20:FF:000010">
    <property type="entry name" value="Propionyl-CoA carboxylase subunit alpha"/>
    <property type="match status" value="1"/>
</dbReference>
<comment type="function">
    <text evidence="11">Catalyzes a 2-step reaction, involving the ATP-dependent carboxylation of the covalently attached biotin in the first step and the transfer of the carboxyl group to pyruvate in the second.</text>
</comment>
<dbReference type="SMART" id="SM00878">
    <property type="entry name" value="Biotin_carb_C"/>
    <property type="match status" value="1"/>
</dbReference>
<dbReference type="Gene3D" id="3.20.20.70">
    <property type="entry name" value="Aldolase class I"/>
    <property type="match status" value="1"/>
</dbReference>
<dbReference type="Pfam" id="PF02786">
    <property type="entry name" value="CPSase_L_D2"/>
    <property type="match status" value="1"/>
</dbReference>
<dbReference type="Gene3D" id="3.10.600.10">
    <property type="entry name" value="pyruvate carboxylase f1077a mutant domain"/>
    <property type="match status" value="1"/>
</dbReference>
<keyword evidence="6 11" id="KW-0547">Nucleotide-binding</keyword>
<keyword evidence="9" id="KW-0511">Multifunctional enzyme</keyword>